<dbReference type="SUPFAM" id="SSF53098">
    <property type="entry name" value="Ribonuclease H-like"/>
    <property type="match status" value="1"/>
</dbReference>
<organism evidence="3 4">
    <name type="scientific">Mytilus coruscus</name>
    <name type="common">Sea mussel</name>
    <dbReference type="NCBI Taxonomy" id="42192"/>
    <lineage>
        <taxon>Eukaryota</taxon>
        <taxon>Metazoa</taxon>
        <taxon>Spiralia</taxon>
        <taxon>Lophotrochozoa</taxon>
        <taxon>Mollusca</taxon>
        <taxon>Bivalvia</taxon>
        <taxon>Autobranchia</taxon>
        <taxon>Pteriomorphia</taxon>
        <taxon>Mytilida</taxon>
        <taxon>Mytiloidea</taxon>
        <taxon>Mytilidae</taxon>
        <taxon>Mytilinae</taxon>
        <taxon>Mytilus</taxon>
    </lineage>
</organism>
<dbReference type="InterPro" id="IPR001584">
    <property type="entry name" value="Integrase_cat-core"/>
</dbReference>
<dbReference type="PROSITE" id="PS50013">
    <property type="entry name" value="CHROMO_2"/>
    <property type="match status" value="1"/>
</dbReference>
<dbReference type="InterPro" id="IPR016197">
    <property type="entry name" value="Chromo-like_dom_sf"/>
</dbReference>
<dbReference type="PANTHER" id="PTHR46585">
    <property type="entry name" value="INTEGRASE CORE DOMAIN CONTAINING PROTEIN"/>
    <property type="match status" value="1"/>
</dbReference>
<evidence type="ECO:0000259" key="1">
    <source>
        <dbReference type="PROSITE" id="PS50013"/>
    </source>
</evidence>
<name>A0A6J8BJQ7_MYTCO</name>
<dbReference type="PANTHER" id="PTHR46585:SF1">
    <property type="entry name" value="CHROMO DOMAIN-CONTAINING PROTEIN"/>
    <property type="match status" value="1"/>
</dbReference>
<sequence length="433" mass="51616">MWREEMKNLEESGWTCRYTMDISEKSRDAFTQLLEDEEWYRKNLPKPDRLYKDRIQWVKRVDKQKVDSILKKIYYNTSTEGAFLGPEKLYRVLKTRGIHNIGKNTITKWLQNQDNYSLQKPARKSFKKARVVVSGIDDMFDADLGDFARLSDQNDKVKHVLFVIDVFTKYLWVEPLKNKTAKEVVGGFKKIFNQGRICKKLRTDFGAEFISKITKNYVKSLGIYHFNALNSLTKANIAERVIQTIKNMLQRWITKHGTHRYIDVLQDIVKSYNATPHRSLNQLAPKDVNKQNEADVWAYMYLKPKKKKTNVAQYHYKTGDLIRISHKNMIFDRSYDEHFTREIFKIRQRFRMQNICMYRIQDMDGSSISGNFYESEMQKVDKDENTLWYIEKIIRKRKRNGEVQVLVKFDGFPNKFNQWLPEREIKDVVDSNE</sequence>
<dbReference type="Pfam" id="PF00665">
    <property type="entry name" value="rve"/>
    <property type="match status" value="1"/>
</dbReference>
<keyword evidence="4" id="KW-1185">Reference proteome</keyword>
<gene>
    <name evidence="3" type="ORF">MCOR_19828</name>
</gene>
<dbReference type="Gene3D" id="3.30.420.10">
    <property type="entry name" value="Ribonuclease H-like superfamily/Ribonuclease H"/>
    <property type="match status" value="1"/>
</dbReference>
<evidence type="ECO:0000259" key="2">
    <source>
        <dbReference type="PROSITE" id="PS50994"/>
    </source>
</evidence>
<dbReference type="OrthoDB" id="6063315at2759"/>
<dbReference type="GO" id="GO:0003676">
    <property type="term" value="F:nucleic acid binding"/>
    <property type="evidence" value="ECO:0007669"/>
    <property type="project" value="InterPro"/>
</dbReference>
<dbReference type="InterPro" id="IPR012337">
    <property type="entry name" value="RNaseH-like_sf"/>
</dbReference>
<feature type="domain" description="Integrase catalytic" evidence="2">
    <location>
        <begin position="117"/>
        <end position="293"/>
    </location>
</feature>
<dbReference type="SUPFAM" id="SSF54160">
    <property type="entry name" value="Chromo domain-like"/>
    <property type="match status" value="1"/>
</dbReference>
<dbReference type="AlphaFoldDB" id="A0A6J8BJQ7"/>
<dbReference type="InterPro" id="IPR000953">
    <property type="entry name" value="Chromo/chromo_shadow_dom"/>
</dbReference>
<evidence type="ECO:0008006" key="5">
    <source>
        <dbReference type="Google" id="ProtNLM"/>
    </source>
</evidence>
<accession>A0A6J8BJQ7</accession>
<feature type="domain" description="Chromo" evidence="1">
    <location>
        <begin position="388"/>
        <end position="433"/>
    </location>
</feature>
<evidence type="ECO:0000313" key="4">
    <source>
        <dbReference type="Proteomes" id="UP000507470"/>
    </source>
</evidence>
<evidence type="ECO:0000313" key="3">
    <source>
        <dbReference type="EMBL" id="CAC5384155.1"/>
    </source>
</evidence>
<dbReference type="PROSITE" id="PS50994">
    <property type="entry name" value="INTEGRASE"/>
    <property type="match status" value="1"/>
</dbReference>
<protein>
    <recommendedName>
        <fullName evidence="5">Integrase catalytic domain-containing protein</fullName>
    </recommendedName>
</protein>
<dbReference type="GO" id="GO:0015074">
    <property type="term" value="P:DNA integration"/>
    <property type="evidence" value="ECO:0007669"/>
    <property type="project" value="InterPro"/>
</dbReference>
<reference evidence="3 4" key="1">
    <citation type="submission" date="2020-06" db="EMBL/GenBank/DDBJ databases">
        <authorList>
            <person name="Li R."/>
            <person name="Bekaert M."/>
        </authorList>
    </citation>
    <scope>NUCLEOTIDE SEQUENCE [LARGE SCALE GENOMIC DNA]</scope>
    <source>
        <strain evidence="4">wild</strain>
    </source>
</reference>
<dbReference type="Gene3D" id="2.40.50.40">
    <property type="match status" value="1"/>
</dbReference>
<proteinExistence type="predicted"/>
<dbReference type="Proteomes" id="UP000507470">
    <property type="component" value="Unassembled WGS sequence"/>
</dbReference>
<dbReference type="InterPro" id="IPR036397">
    <property type="entry name" value="RNaseH_sf"/>
</dbReference>
<dbReference type="CDD" id="cd00024">
    <property type="entry name" value="CD_CSD"/>
    <property type="match status" value="1"/>
</dbReference>
<dbReference type="EMBL" id="CACVKT020003486">
    <property type="protein sequence ID" value="CAC5384155.1"/>
    <property type="molecule type" value="Genomic_DNA"/>
</dbReference>